<evidence type="ECO:0000313" key="3">
    <source>
        <dbReference type="Proteomes" id="UP000004728"/>
    </source>
</evidence>
<feature type="region of interest" description="Disordered" evidence="1">
    <location>
        <begin position="1"/>
        <end position="63"/>
    </location>
</feature>
<reference evidence="2 3" key="1">
    <citation type="journal article" date="2012" name="J. Bacteriol.">
        <title>Draft Genome Sequence of Novosphingobium nitrogenifigens Y88T.</title>
        <authorList>
            <person name="Strabala T.J."/>
            <person name="Macdonald L."/>
            <person name="Liu V."/>
            <person name="Smit A.M."/>
        </authorList>
    </citation>
    <scope>NUCLEOTIDE SEQUENCE [LARGE SCALE GENOMIC DNA]</scope>
    <source>
        <strain evidence="2 3">DSM 19370</strain>
    </source>
</reference>
<dbReference type="AlphaFoldDB" id="F1Z817"/>
<sequence length="63" mass="7220">MAEIVNLRMARKARDRRTAEQAAAQNRTRFGETRAAREIRKAETTRTERDLAGKKRDDSDGTD</sequence>
<dbReference type="STRING" id="983920.Y88_1270"/>
<dbReference type="InParanoid" id="F1Z817"/>
<dbReference type="InterPro" id="IPR025227">
    <property type="entry name" value="DUF4169"/>
</dbReference>
<keyword evidence="3" id="KW-1185">Reference proteome</keyword>
<gene>
    <name evidence="2" type="ORF">Y88_1270</name>
</gene>
<dbReference type="Pfam" id="PF13770">
    <property type="entry name" value="DUF4169"/>
    <property type="match status" value="1"/>
</dbReference>
<dbReference type="EMBL" id="AEWJ01000037">
    <property type="protein sequence ID" value="EGD59208.1"/>
    <property type="molecule type" value="Genomic_DNA"/>
</dbReference>
<dbReference type="RefSeq" id="WP_008065356.1">
    <property type="nucleotide sequence ID" value="NZ_AQWK01000001.1"/>
</dbReference>
<protein>
    <submittedName>
        <fullName evidence="2">Uncharacterized protein</fullName>
    </submittedName>
</protein>
<proteinExistence type="predicted"/>
<accession>F1Z817</accession>
<evidence type="ECO:0000256" key="1">
    <source>
        <dbReference type="SAM" id="MobiDB-lite"/>
    </source>
</evidence>
<evidence type="ECO:0000313" key="2">
    <source>
        <dbReference type="EMBL" id="EGD59208.1"/>
    </source>
</evidence>
<name>F1Z817_9SPHN</name>
<organism evidence="2 3">
    <name type="scientific">Novosphingobium nitrogenifigens DSM 19370</name>
    <dbReference type="NCBI Taxonomy" id="983920"/>
    <lineage>
        <taxon>Bacteria</taxon>
        <taxon>Pseudomonadati</taxon>
        <taxon>Pseudomonadota</taxon>
        <taxon>Alphaproteobacteria</taxon>
        <taxon>Sphingomonadales</taxon>
        <taxon>Sphingomonadaceae</taxon>
        <taxon>Novosphingobium</taxon>
    </lineage>
</organism>
<dbReference type="Proteomes" id="UP000004728">
    <property type="component" value="Unassembled WGS sequence"/>
</dbReference>
<dbReference type="HOGENOM" id="CLU_187649_1_1_5"/>
<feature type="compositionally biased region" description="Basic and acidic residues" evidence="1">
    <location>
        <begin position="29"/>
        <end position="63"/>
    </location>
</feature>
<dbReference type="OrthoDB" id="7173889at2"/>
<comment type="caution">
    <text evidence="2">The sequence shown here is derived from an EMBL/GenBank/DDBJ whole genome shotgun (WGS) entry which is preliminary data.</text>
</comment>